<accession>A0A7W4J7K5</accession>
<evidence type="ECO:0000256" key="1">
    <source>
        <dbReference type="SAM" id="Phobius"/>
    </source>
</evidence>
<dbReference type="RefSeq" id="WP_182943527.1">
    <property type="nucleotide sequence ID" value="NZ_JABEQH010000011.1"/>
</dbReference>
<evidence type="ECO:0000313" key="2">
    <source>
        <dbReference type="EMBL" id="MBB2176178.1"/>
    </source>
</evidence>
<gene>
    <name evidence="2" type="ORF">HLH21_09575</name>
</gene>
<evidence type="ECO:0000313" key="3">
    <source>
        <dbReference type="Proteomes" id="UP000561066"/>
    </source>
</evidence>
<dbReference type="EMBL" id="JABEQH010000011">
    <property type="protein sequence ID" value="MBB2176178.1"/>
    <property type="molecule type" value="Genomic_DNA"/>
</dbReference>
<sequence length="84" mass="9679">MSDTTMTAVDMEHEQFIATIRRMNAETEKFVAEQRKLIAEAYTSRRDTSLRSRHDAFLQWVMVVSGLVAALSWSATIILKARCW</sequence>
<feature type="transmembrane region" description="Helical" evidence="1">
    <location>
        <begin position="57"/>
        <end position="79"/>
    </location>
</feature>
<protein>
    <submittedName>
        <fullName evidence="2">Uncharacterized protein</fullName>
    </submittedName>
</protein>
<comment type="caution">
    <text evidence="2">The sequence shown here is derived from an EMBL/GenBank/DDBJ whole genome shotgun (WGS) entry which is preliminary data.</text>
</comment>
<keyword evidence="1" id="KW-1133">Transmembrane helix</keyword>
<keyword evidence="1" id="KW-0472">Membrane</keyword>
<reference evidence="2 3" key="1">
    <citation type="submission" date="2020-04" db="EMBL/GenBank/DDBJ databases">
        <title>Description of novel Gluconacetobacter.</title>
        <authorList>
            <person name="Sombolestani A."/>
        </authorList>
    </citation>
    <scope>NUCLEOTIDE SEQUENCE [LARGE SCALE GENOMIC DNA]</scope>
    <source>
        <strain evidence="2 3">LMG 21312</strain>
    </source>
</reference>
<keyword evidence="3" id="KW-1185">Reference proteome</keyword>
<organism evidence="2 3">
    <name type="scientific">Gluconacetobacter johannae</name>
    <dbReference type="NCBI Taxonomy" id="112140"/>
    <lineage>
        <taxon>Bacteria</taxon>
        <taxon>Pseudomonadati</taxon>
        <taxon>Pseudomonadota</taxon>
        <taxon>Alphaproteobacteria</taxon>
        <taxon>Acetobacterales</taxon>
        <taxon>Acetobacteraceae</taxon>
        <taxon>Gluconacetobacter</taxon>
    </lineage>
</organism>
<name>A0A7W4J7K5_9PROT</name>
<dbReference type="Proteomes" id="UP000561066">
    <property type="component" value="Unassembled WGS sequence"/>
</dbReference>
<proteinExistence type="predicted"/>
<dbReference type="AlphaFoldDB" id="A0A7W4J7K5"/>
<keyword evidence="1" id="KW-0812">Transmembrane</keyword>